<reference evidence="1" key="1">
    <citation type="submission" date="2013-07" db="EMBL/GenBank/DDBJ databases">
        <title>The genome of an arbuscular mycorrhizal fungus provides insights into the evolution of the oldest plant symbiosis.</title>
        <authorList>
            <consortium name="DOE Joint Genome Institute"/>
            <person name="Tisserant E."/>
            <person name="Malbreil M."/>
            <person name="Kuo A."/>
            <person name="Kohler A."/>
            <person name="Symeonidi A."/>
            <person name="Balestrini R."/>
            <person name="Charron P."/>
            <person name="Duensing N."/>
            <person name="Frei-dit-Frey N."/>
            <person name="Gianinazzi-Pearson V."/>
            <person name="Gilbert B."/>
            <person name="Handa Y."/>
            <person name="Hijri M."/>
            <person name="Kaul R."/>
            <person name="Kawaguchi M."/>
            <person name="Krajinski F."/>
            <person name="Lammers P."/>
            <person name="Lapierre D."/>
            <person name="Masclaux F.G."/>
            <person name="Murat C."/>
            <person name="Morin E."/>
            <person name="Ndikumana S."/>
            <person name="Pagni M."/>
            <person name="Petitpierre D."/>
            <person name="Requena N."/>
            <person name="Rosikiewicz P."/>
            <person name="Riley R."/>
            <person name="Saito K."/>
            <person name="San Clemente H."/>
            <person name="Shapiro H."/>
            <person name="van Tuinen D."/>
            <person name="Becard G."/>
            <person name="Bonfante P."/>
            <person name="Paszkowski U."/>
            <person name="Shachar-Hill Y."/>
            <person name="Young J.P."/>
            <person name="Sanders I.R."/>
            <person name="Henrissat B."/>
            <person name="Rensing S.A."/>
            <person name="Grigoriev I.V."/>
            <person name="Corradi N."/>
            <person name="Roux C."/>
            <person name="Martin F."/>
        </authorList>
    </citation>
    <scope>NUCLEOTIDE SEQUENCE</scope>
    <source>
        <strain evidence="1">DAOM 197198</strain>
    </source>
</reference>
<evidence type="ECO:0000313" key="1">
    <source>
        <dbReference type="EMBL" id="ESA17991.1"/>
    </source>
</evidence>
<protein>
    <submittedName>
        <fullName evidence="1">Uncharacterized protein</fullName>
    </submittedName>
</protein>
<proteinExistence type="predicted"/>
<name>U9UR07_RHIID</name>
<sequence length="50" mass="5665">MLDLVSENIGSESNEKGKRLSFSSFNLRISASSQKFLKSKPYRDQVEILS</sequence>
<dbReference type="AlphaFoldDB" id="U9UR07"/>
<accession>U9UR07</accession>
<dbReference type="EMBL" id="KI279623">
    <property type="protein sequence ID" value="ESA17991.1"/>
    <property type="molecule type" value="Genomic_DNA"/>
</dbReference>
<organism evidence="1">
    <name type="scientific">Rhizophagus irregularis (strain DAOM 181602 / DAOM 197198 / MUCL 43194)</name>
    <name type="common">Arbuscular mycorrhizal fungus</name>
    <name type="synonym">Glomus intraradices</name>
    <dbReference type="NCBI Taxonomy" id="747089"/>
    <lineage>
        <taxon>Eukaryota</taxon>
        <taxon>Fungi</taxon>
        <taxon>Fungi incertae sedis</taxon>
        <taxon>Mucoromycota</taxon>
        <taxon>Glomeromycotina</taxon>
        <taxon>Glomeromycetes</taxon>
        <taxon>Glomerales</taxon>
        <taxon>Glomeraceae</taxon>
        <taxon>Rhizophagus</taxon>
    </lineage>
</organism>
<dbReference type="HOGENOM" id="CLU_3125731_0_0_1"/>
<gene>
    <name evidence="1" type="ORF">GLOINDRAFT_21178</name>
</gene>